<evidence type="ECO:0000313" key="2">
    <source>
        <dbReference type="Proteomes" id="UP000236370"/>
    </source>
</evidence>
<evidence type="ECO:0000313" key="1">
    <source>
        <dbReference type="EMBL" id="PNI23324.1"/>
    </source>
</evidence>
<reference evidence="1 2" key="1">
    <citation type="submission" date="2017-12" db="EMBL/GenBank/DDBJ databases">
        <title>High-resolution comparative analysis of great ape genomes.</title>
        <authorList>
            <person name="Pollen A."/>
            <person name="Hastie A."/>
            <person name="Hormozdiari F."/>
            <person name="Dougherty M."/>
            <person name="Liu R."/>
            <person name="Chaisson M."/>
            <person name="Hoppe E."/>
            <person name="Hill C."/>
            <person name="Pang A."/>
            <person name="Hillier L."/>
            <person name="Baker C."/>
            <person name="Armstrong J."/>
            <person name="Shendure J."/>
            <person name="Paten B."/>
            <person name="Wilson R."/>
            <person name="Chao H."/>
            <person name="Schneider V."/>
            <person name="Ventura M."/>
            <person name="Kronenberg Z."/>
            <person name="Murali S."/>
            <person name="Gordon D."/>
            <person name="Cantsilieris S."/>
            <person name="Munson K."/>
            <person name="Nelson B."/>
            <person name="Raja A."/>
            <person name="Underwood J."/>
            <person name="Diekhans M."/>
            <person name="Fiddes I."/>
            <person name="Haussler D."/>
            <person name="Eichler E."/>
        </authorList>
    </citation>
    <scope>NUCLEOTIDE SEQUENCE [LARGE SCALE GENOMIC DNA]</scope>
    <source>
        <strain evidence="1">Yerkes chimp pedigree #C0471</strain>
    </source>
</reference>
<dbReference type="Proteomes" id="UP000236370">
    <property type="component" value="Unassembled WGS sequence"/>
</dbReference>
<comment type="caution">
    <text evidence="1">The sequence shown here is derived from an EMBL/GenBank/DDBJ whole genome shotgun (WGS) entry which is preliminary data.</text>
</comment>
<accession>A0A2J8JKN4</accession>
<protein>
    <submittedName>
        <fullName evidence="1">INPP5K isoform 17</fullName>
    </submittedName>
</protein>
<proteinExistence type="predicted"/>
<dbReference type="EMBL" id="NBAG03000449">
    <property type="protein sequence ID" value="PNI23324.1"/>
    <property type="molecule type" value="Genomic_DNA"/>
</dbReference>
<gene>
    <name evidence="1" type="ORF">CK820_G0046732</name>
</gene>
<organism evidence="1 2">
    <name type="scientific">Pan troglodytes</name>
    <name type="common">Chimpanzee</name>
    <dbReference type="NCBI Taxonomy" id="9598"/>
    <lineage>
        <taxon>Eukaryota</taxon>
        <taxon>Metazoa</taxon>
        <taxon>Chordata</taxon>
        <taxon>Craniata</taxon>
        <taxon>Vertebrata</taxon>
        <taxon>Euteleostomi</taxon>
        <taxon>Mammalia</taxon>
        <taxon>Eutheria</taxon>
        <taxon>Euarchontoglires</taxon>
        <taxon>Primates</taxon>
        <taxon>Haplorrhini</taxon>
        <taxon>Catarrhini</taxon>
        <taxon>Hominidae</taxon>
        <taxon>Pan</taxon>
    </lineage>
</organism>
<dbReference type="AlphaFoldDB" id="A0A2J8JKN4"/>
<dbReference type="InterPro" id="IPR036691">
    <property type="entry name" value="Endo/exonu/phosph_ase_sf"/>
</dbReference>
<dbReference type="Gene3D" id="3.60.10.10">
    <property type="entry name" value="Endonuclease/exonuclease/phosphatase"/>
    <property type="match status" value="1"/>
</dbReference>
<sequence>MSSRKLSGPKGRRLSIHVVTWNVASAAPPRDLSDLLQLNNRNLNLDIYVIGN</sequence>
<name>A0A2J8JKN4_PANTR</name>